<keyword evidence="1" id="KW-0732">Signal</keyword>
<dbReference type="OrthoDB" id="10510333at2759"/>
<accession>A0A3P7EW07</accession>
<feature type="chain" id="PRO_5018180872" description="Nematode cuticle collagen N-terminal domain-containing protein" evidence="1">
    <location>
        <begin position="19"/>
        <end position="72"/>
    </location>
</feature>
<dbReference type="EMBL" id="UYWW01012375">
    <property type="protein sequence ID" value="VDM20794.1"/>
    <property type="molecule type" value="Genomic_DNA"/>
</dbReference>
<gene>
    <name evidence="2" type="ORF">WBA_LOCUS11524</name>
</gene>
<name>A0A3P7EW07_WUCBA</name>
<evidence type="ECO:0000313" key="3">
    <source>
        <dbReference type="Proteomes" id="UP000270924"/>
    </source>
</evidence>
<proteinExistence type="predicted"/>
<feature type="signal peptide" evidence="1">
    <location>
        <begin position="1"/>
        <end position="18"/>
    </location>
</feature>
<dbReference type="OMA" id="AHRRCHK"/>
<keyword evidence="3" id="KW-1185">Reference proteome</keyword>
<evidence type="ECO:0000256" key="1">
    <source>
        <dbReference type="SAM" id="SignalP"/>
    </source>
</evidence>
<sequence>MAMTVVIVAVAVFGSANFSRRIDNYNSSVKEAHRGCHKIKSTNGALPPEVLYSLTFLLRLDVDVKQAAVAVR</sequence>
<dbReference type="InParanoid" id="A0A3P7EW07"/>
<dbReference type="Proteomes" id="UP000270924">
    <property type="component" value="Unassembled WGS sequence"/>
</dbReference>
<organism evidence="2 3">
    <name type="scientific">Wuchereria bancrofti</name>
    <dbReference type="NCBI Taxonomy" id="6293"/>
    <lineage>
        <taxon>Eukaryota</taxon>
        <taxon>Metazoa</taxon>
        <taxon>Ecdysozoa</taxon>
        <taxon>Nematoda</taxon>
        <taxon>Chromadorea</taxon>
        <taxon>Rhabditida</taxon>
        <taxon>Spirurina</taxon>
        <taxon>Spiruromorpha</taxon>
        <taxon>Filarioidea</taxon>
        <taxon>Onchocercidae</taxon>
        <taxon>Wuchereria</taxon>
    </lineage>
</organism>
<protein>
    <recommendedName>
        <fullName evidence="4">Nematode cuticle collagen N-terminal domain-containing protein</fullName>
    </recommendedName>
</protein>
<reference evidence="2 3" key="1">
    <citation type="submission" date="2018-11" db="EMBL/GenBank/DDBJ databases">
        <authorList>
            <consortium name="Pathogen Informatics"/>
        </authorList>
    </citation>
    <scope>NUCLEOTIDE SEQUENCE [LARGE SCALE GENOMIC DNA]</scope>
</reference>
<evidence type="ECO:0000313" key="2">
    <source>
        <dbReference type="EMBL" id="VDM20794.1"/>
    </source>
</evidence>
<dbReference type="AlphaFoldDB" id="A0A3P7EW07"/>
<evidence type="ECO:0008006" key="4">
    <source>
        <dbReference type="Google" id="ProtNLM"/>
    </source>
</evidence>